<feature type="compositionally biased region" description="Basic and acidic residues" evidence="1">
    <location>
        <begin position="271"/>
        <end position="286"/>
    </location>
</feature>
<keyword evidence="3" id="KW-1185">Reference proteome</keyword>
<evidence type="ECO:0000313" key="2">
    <source>
        <dbReference type="EMBL" id="MET3577640.1"/>
    </source>
</evidence>
<accession>A0ABV2GH63</accession>
<sequence length="517" mass="56563">MDKACDSIEIGYEKQAIGDLLKRNCTTGKQPKRGDHEEGHNPIERNDAGEPLHSQGSPIGGAMQDLGGELSAVAERFQQRKEQQEAFDAEIARRKLMDQIAQAEADVAANAAPDGAGPHDAMYGQVDPRNSQVVKPGLFDTLFDDALPKIPKSQRANFARQKEALRAAGSERMAARQIQHRKDYERAELSRVLQTNVNSIAKDDPDDIGTFETARQDGLDFIAKLDLDSQSRLKLVKDWFSTTARASVQTLIAKDPKRAAAMLAHEVSVSESRKDSAQDPRLRDLQPGELQELVRQAHAATASQLIDARTDIDIALQNASTAIASAGTYSGKMPGPEDFTAVYGTEEGRKRFQDFSRKIDVGRQAFGMRIMPTDAIHALLRDAESGQASSQEADQGNHDLLVEAARQNLRARTTDPGGYVRHVFSTVDAAWKDVSKAEGYQGAVVRSVSAQQQLGIEDIQPLPNSVAEDAVMSLIDKDSQREYAVNRNLLGGIPDLALRLSLVKQLIYASAVMMLKI</sequence>
<name>A0ABV2GH63_9HYPH</name>
<protein>
    <submittedName>
        <fullName evidence="2">Uncharacterized protein</fullName>
    </submittedName>
</protein>
<proteinExistence type="predicted"/>
<organism evidence="2 3">
    <name type="scientific">Mesorhizobium robiniae</name>
    <dbReference type="NCBI Taxonomy" id="559315"/>
    <lineage>
        <taxon>Bacteria</taxon>
        <taxon>Pseudomonadati</taxon>
        <taxon>Pseudomonadota</taxon>
        <taxon>Alphaproteobacteria</taxon>
        <taxon>Hyphomicrobiales</taxon>
        <taxon>Phyllobacteriaceae</taxon>
        <taxon>Mesorhizobium</taxon>
    </lineage>
</organism>
<evidence type="ECO:0000313" key="3">
    <source>
        <dbReference type="Proteomes" id="UP001549204"/>
    </source>
</evidence>
<gene>
    <name evidence="2" type="ORF">ABID19_000655</name>
</gene>
<evidence type="ECO:0000256" key="1">
    <source>
        <dbReference type="SAM" id="MobiDB-lite"/>
    </source>
</evidence>
<feature type="compositionally biased region" description="Basic and acidic residues" evidence="1">
    <location>
        <begin position="32"/>
        <end position="50"/>
    </location>
</feature>
<feature type="region of interest" description="Disordered" evidence="1">
    <location>
        <begin position="266"/>
        <end position="286"/>
    </location>
</feature>
<reference evidence="2 3" key="1">
    <citation type="submission" date="2024-06" db="EMBL/GenBank/DDBJ databases">
        <title>Genomic Encyclopedia of Type Strains, Phase IV (KMG-IV): sequencing the most valuable type-strain genomes for metagenomic binning, comparative biology and taxonomic classification.</title>
        <authorList>
            <person name="Goeker M."/>
        </authorList>
    </citation>
    <scope>NUCLEOTIDE SEQUENCE [LARGE SCALE GENOMIC DNA]</scope>
    <source>
        <strain evidence="2 3">DSM 100022</strain>
    </source>
</reference>
<dbReference type="Proteomes" id="UP001549204">
    <property type="component" value="Unassembled WGS sequence"/>
</dbReference>
<dbReference type="RefSeq" id="WP_354488311.1">
    <property type="nucleotide sequence ID" value="NZ_JBEPMC010000001.1"/>
</dbReference>
<feature type="region of interest" description="Disordered" evidence="1">
    <location>
        <begin position="22"/>
        <end position="65"/>
    </location>
</feature>
<dbReference type="EMBL" id="JBEPMC010000001">
    <property type="protein sequence ID" value="MET3577640.1"/>
    <property type="molecule type" value="Genomic_DNA"/>
</dbReference>
<comment type="caution">
    <text evidence="2">The sequence shown here is derived from an EMBL/GenBank/DDBJ whole genome shotgun (WGS) entry which is preliminary data.</text>
</comment>